<dbReference type="EMBL" id="JABZGU010000011">
    <property type="protein sequence ID" value="MBF4802418.1"/>
    <property type="molecule type" value="Genomic_DNA"/>
</dbReference>
<proteinExistence type="predicted"/>
<sequence length="369" mass="41712">MDEMVLATQKWLNRTYVNDNRFNQVEESGHTGWNTIFGLIRALQIELGIQFTADNFGEGTKAKFSEMFPNGISRQTLGKKPTSNIYAIIQGALWCKGYAAHYGSITNVIDGGTIESILKLKNDMGLINHQNNFVVDIEMMGALLSMKQFRLLAMYGGKTSIREIQQEINRRYREYTGIVPTDGIYGREMNEAMIQVLQAIEGFTPEEATGYFGNGTRARLKTIDSGSSDWVWLASSALVCNGIRRNITRSWSFELSEDVRKFQESYALPVTSVIDKTTWMSLLTSKGDPDRKCVACDTRFEITDELASCLKEDGYRIVGRYLCEPDQEMTAENDLFKALRTGELDRIGSCPEKWCKQAFQVFKRSAVIS</sequence>
<dbReference type="InterPro" id="IPR036365">
    <property type="entry name" value="PGBD-like_sf"/>
</dbReference>
<comment type="caution">
    <text evidence="1">The sequence shown here is derived from an EMBL/GenBank/DDBJ whole genome shotgun (WGS) entry which is preliminary data.</text>
</comment>
<name>A0A9D5X6Z5_9ACTN</name>
<accession>A0A9D5X6Z5</accession>
<evidence type="ECO:0000313" key="2">
    <source>
        <dbReference type="Proteomes" id="UP000787322"/>
    </source>
</evidence>
<organism evidence="1 2">
    <name type="scientific">Lancefieldella parvula</name>
    <dbReference type="NCBI Taxonomy" id="1382"/>
    <lineage>
        <taxon>Bacteria</taxon>
        <taxon>Bacillati</taxon>
        <taxon>Actinomycetota</taxon>
        <taxon>Coriobacteriia</taxon>
        <taxon>Coriobacteriales</taxon>
        <taxon>Atopobiaceae</taxon>
        <taxon>Lancefieldella</taxon>
    </lineage>
</organism>
<gene>
    <name evidence="1" type="ORF">HXK24_01110</name>
</gene>
<reference evidence="1" key="1">
    <citation type="submission" date="2020-04" db="EMBL/GenBank/DDBJ databases">
        <title>Deep metagenomics examines the oral microbiome during advanced dental caries in children, revealing novel taxa and co-occurrences with host molecules.</title>
        <authorList>
            <person name="Baker J.L."/>
            <person name="Morton J.T."/>
            <person name="Dinis M."/>
            <person name="Alvarez R."/>
            <person name="Tran N.C."/>
            <person name="Knight R."/>
            <person name="Edlund A."/>
        </authorList>
    </citation>
    <scope>NUCLEOTIDE SEQUENCE</scope>
    <source>
        <strain evidence="1">JCVI_3_bin.11</strain>
    </source>
</reference>
<protein>
    <submittedName>
        <fullName evidence="1">Uncharacterized protein</fullName>
    </submittedName>
</protein>
<dbReference type="SUPFAM" id="SSF47090">
    <property type="entry name" value="PGBD-like"/>
    <property type="match status" value="1"/>
</dbReference>
<dbReference type="Proteomes" id="UP000787322">
    <property type="component" value="Unassembled WGS sequence"/>
</dbReference>
<evidence type="ECO:0000313" key="1">
    <source>
        <dbReference type="EMBL" id="MBF4802418.1"/>
    </source>
</evidence>
<dbReference type="AlphaFoldDB" id="A0A9D5X6Z5"/>